<gene>
    <name evidence="4" type="primary">LOC115632429</name>
</gene>
<dbReference type="RefSeq" id="XP_030385430.1">
    <property type="nucleotide sequence ID" value="XM_030529570.1"/>
</dbReference>
<dbReference type="GeneID" id="115632429"/>
<feature type="compositionally biased region" description="Polar residues" evidence="2">
    <location>
        <begin position="638"/>
        <end position="648"/>
    </location>
</feature>
<keyword evidence="1" id="KW-0175">Coiled coil</keyword>
<name>A0A6J2UBK5_DROLE</name>
<feature type="compositionally biased region" description="Polar residues" evidence="2">
    <location>
        <begin position="585"/>
        <end position="604"/>
    </location>
</feature>
<feature type="region of interest" description="Disordered" evidence="2">
    <location>
        <begin position="636"/>
        <end position="658"/>
    </location>
</feature>
<dbReference type="AlphaFoldDB" id="A0A6J2UBK5"/>
<evidence type="ECO:0000313" key="4">
    <source>
        <dbReference type="RefSeq" id="XP_030385430.1"/>
    </source>
</evidence>
<evidence type="ECO:0000256" key="2">
    <source>
        <dbReference type="SAM" id="MobiDB-lite"/>
    </source>
</evidence>
<dbReference type="OrthoDB" id="6499155at2759"/>
<dbReference type="Proteomes" id="UP000504634">
    <property type="component" value="Unplaced"/>
</dbReference>
<feature type="region of interest" description="Disordered" evidence="2">
    <location>
        <begin position="1"/>
        <end position="38"/>
    </location>
</feature>
<keyword evidence="3" id="KW-1185">Reference proteome</keyword>
<accession>A0A6J2UBK5</accession>
<evidence type="ECO:0000313" key="3">
    <source>
        <dbReference type="Proteomes" id="UP000504634"/>
    </source>
</evidence>
<feature type="compositionally biased region" description="Polar residues" evidence="2">
    <location>
        <begin position="161"/>
        <end position="179"/>
    </location>
</feature>
<feature type="region of interest" description="Disordered" evidence="2">
    <location>
        <begin position="584"/>
        <end position="604"/>
    </location>
</feature>
<sequence length="658" mass="68592">MANGNNSNADDAGAAEQQQQQSECLPNISGGDGGVCDDGKRNETATLARGNINDLVADLLFNGSREGGYGDYNSTRATTATGSVATAAAQALPAPTSTAASGGGGGSSSFSFKHFLNSSGTVTAPSTTVTSLDAVAATTTASSSSTNPMQTSTGARPKVPQSASASLMQPDINGSSASSKMKRSPRFSSFDSQASLAEYAACGGSNSSSSCNRLRADFRLEHNHVDDVVLDDDDDDRVGLAQVRSNRLYDDRGHDDIFPTAEPNLHERRHDDIFPSADSNLHASTSASRYVPRSYSSYDMPPQATVAASPRRGNRGMRPNRLVLNAPDKMKLDLPLDSAANRALPSGGAGLSTDYPLPTASSAALPDFVQDHLPDSWCGGGGHDAHLSSPPNSPLGGNDEAAAGAIGGCGGLLPNAAAAAAAAAGLPCAPSLSTVECAAGGVKMLPDFLSDGPIIHSSQRLADVAIGLPSNSIDSPPQDAAGTLQLSTMRQENERLQRELQETRVELSAQTRRALDLEQQLLLLTEESRRRESLAATSNALTTQRLQRQVAQLMVELGDLRRSRDGSSDGAVGGNCERVAASVLTPGSSGNVNSCPTRPSRPQQLSRDLLRAADNAEQNLRQLLVGVENLRQMAANLDPQQSQATGTPRSPDLYPDFN</sequence>
<protein>
    <submittedName>
        <fullName evidence="4">Uncharacterized protein LOC115632429</fullName>
    </submittedName>
</protein>
<feature type="region of interest" description="Disordered" evidence="2">
    <location>
        <begin position="275"/>
        <end position="321"/>
    </location>
</feature>
<proteinExistence type="predicted"/>
<feature type="compositionally biased region" description="Polar residues" evidence="2">
    <location>
        <begin position="277"/>
        <end position="288"/>
    </location>
</feature>
<evidence type="ECO:0000256" key="1">
    <source>
        <dbReference type="SAM" id="Coils"/>
    </source>
</evidence>
<reference evidence="4" key="1">
    <citation type="submission" date="2025-08" db="UniProtKB">
        <authorList>
            <consortium name="RefSeq"/>
        </authorList>
    </citation>
    <scope>IDENTIFICATION</scope>
    <source>
        <strain evidence="4">11010-0011.00</strain>
        <tissue evidence="4">Whole body</tissue>
    </source>
</reference>
<feature type="compositionally biased region" description="Low complexity" evidence="2">
    <location>
        <begin position="1"/>
        <end position="21"/>
    </location>
</feature>
<feature type="region of interest" description="Disordered" evidence="2">
    <location>
        <begin position="139"/>
        <end position="186"/>
    </location>
</feature>
<feature type="coiled-coil region" evidence="1">
    <location>
        <begin position="486"/>
        <end position="563"/>
    </location>
</feature>
<organism evidence="3 4">
    <name type="scientific">Drosophila lebanonensis</name>
    <name type="common">Fruit fly</name>
    <name type="synonym">Scaptodrosophila lebanonensis</name>
    <dbReference type="NCBI Taxonomy" id="7225"/>
    <lineage>
        <taxon>Eukaryota</taxon>
        <taxon>Metazoa</taxon>
        <taxon>Ecdysozoa</taxon>
        <taxon>Arthropoda</taxon>
        <taxon>Hexapoda</taxon>
        <taxon>Insecta</taxon>
        <taxon>Pterygota</taxon>
        <taxon>Neoptera</taxon>
        <taxon>Endopterygota</taxon>
        <taxon>Diptera</taxon>
        <taxon>Brachycera</taxon>
        <taxon>Muscomorpha</taxon>
        <taxon>Ephydroidea</taxon>
        <taxon>Drosophilidae</taxon>
        <taxon>Scaptodrosophila</taxon>
    </lineage>
</organism>